<proteinExistence type="predicted"/>
<accession>A0ABZ1CCS1</accession>
<dbReference type="Pfam" id="PF13689">
    <property type="entry name" value="DUF4154"/>
    <property type="match status" value="1"/>
</dbReference>
<evidence type="ECO:0000313" key="1">
    <source>
        <dbReference type="EMBL" id="WRQ89455.1"/>
    </source>
</evidence>
<reference evidence="1 2" key="1">
    <citation type="submission" date="2023-12" db="EMBL/GenBank/DDBJ databases">
        <title>Description of an unclassified Opitutus bacterium of Verrucomicrobiota.</title>
        <authorList>
            <person name="Zhang D.-F."/>
        </authorList>
    </citation>
    <scope>NUCLEOTIDE SEQUENCE [LARGE SCALE GENOMIC DNA]</scope>
    <source>
        <strain evidence="1 2">WL0086</strain>
    </source>
</reference>
<dbReference type="EMBL" id="CP139781">
    <property type="protein sequence ID" value="WRQ89455.1"/>
    <property type="molecule type" value="Genomic_DNA"/>
</dbReference>
<keyword evidence="2" id="KW-1185">Reference proteome</keyword>
<name>A0ABZ1CCS1_9BACT</name>
<organism evidence="1 2">
    <name type="scientific">Actomonas aquatica</name>
    <dbReference type="NCBI Taxonomy" id="2866162"/>
    <lineage>
        <taxon>Bacteria</taxon>
        <taxon>Pseudomonadati</taxon>
        <taxon>Verrucomicrobiota</taxon>
        <taxon>Opitutia</taxon>
        <taxon>Opitutales</taxon>
        <taxon>Opitutaceae</taxon>
        <taxon>Actomonas</taxon>
    </lineage>
</organism>
<evidence type="ECO:0000313" key="2">
    <source>
        <dbReference type="Proteomes" id="UP000738431"/>
    </source>
</evidence>
<dbReference type="Proteomes" id="UP000738431">
    <property type="component" value="Chromosome"/>
</dbReference>
<gene>
    <name evidence="1" type="ORF">K1X11_008540</name>
</gene>
<dbReference type="RefSeq" id="WP_221029857.1">
    <property type="nucleotide sequence ID" value="NZ_CP139781.1"/>
</dbReference>
<sequence length="193" mass="21080">MPALLPVLRCCLHARPRHVPGGRAWLGLFLFALLPLTTSAQGLEYRVKAGFIFNFAKFVQWPEETLPASVPLRIGVWGPTSVYDTIATNLAGKEVDGHPLAIFPFDAEIEAPHLLFVHADAEPIPPDLLQRLSLAHTLIIGESPNFASRYGVIGLVPRGDSLRFQINVAAAKRAQLTLSGQLARLAEIVKDHP</sequence>
<protein>
    <submittedName>
        <fullName evidence="1">YfiR family protein</fullName>
    </submittedName>
</protein>
<dbReference type="InterPro" id="IPR025293">
    <property type="entry name" value="YfiR/HmsC-like"/>
</dbReference>